<evidence type="ECO:0000313" key="3">
    <source>
        <dbReference type="EMBL" id="GAA3722184.1"/>
    </source>
</evidence>
<dbReference type="InterPro" id="IPR012337">
    <property type="entry name" value="RNaseH-like_sf"/>
</dbReference>
<dbReference type="Gene3D" id="3.30.420.10">
    <property type="entry name" value="Ribonuclease H-like superfamily/Ribonuclease H"/>
    <property type="match status" value="1"/>
</dbReference>
<comment type="similarity">
    <text evidence="1">Belongs to the transposase IS21/IS408/IS1162 family.</text>
</comment>
<proteinExistence type="inferred from homology"/>
<reference evidence="4" key="1">
    <citation type="journal article" date="2019" name="Int. J. Syst. Evol. Microbiol.">
        <title>The Global Catalogue of Microorganisms (GCM) 10K type strain sequencing project: providing services to taxonomists for standard genome sequencing and annotation.</title>
        <authorList>
            <consortium name="The Broad Institute Genomics Platform"/>
            <consortium name="The Broad Institute Genome Sequencing Center for Infectious Disease"/>
            <person name="Wu L."/>
            <person name="Ma J."/>
        </authorList>
    </citation>
    <scope>NUCLEOTIDE SEQUENCE [LARGE SCALE GENOMIC DNA]</scope>
    <source>
        <strain evidence="4">JCM 16981</strain>
    </source>
</reference>
<evidence type="ECO:0000313" key="4">
    <source>
        <dbReference type="Proteomes" id="UP001500920"/>
    </source>
</evidence>
<protein>
    <submittedName>
        <fullName evidence="3">IS21-like element ISMac9 family transposase</fullName>
    </submittedName>
</protein>
<dbReference type="Pfam" id="PF22483">
    <property type="entry name" value="Mu-transpos_C_2"/>
    <property type="match status" value="1"/>
</dbReference>
<comment type="caution">
    <text evidence="3">The sequence shown here is derived from an EMBL/GenBank/DDBJ whole genome shotgun (WGS) entry which is preliminary data.</text>
</comment>
<dbReference type="PROSITE" id="PS50994">
    <property type="entry name" value="INTEGRASE"/>
    <property type="match status" value="1"/>
</dbReference>
<accession>A0ABP7EPU8</accession>
<evidence type="ECO:0000256" key="1">
    <source>
        <dbReference type="ARBA" id="ARBA00009277"/>
    </source>
</evidence>
<feature type="domain" description="Integrase catalytic" evidence="2">
    <location>
        <begin position="113"/>
        <end position="289"/>
    </location>
</feature>
<dbReference type="InterPro" id="IPR054353">
    <property type="entry name" value="IstA-like_C"/>
</dbReference>
<keyword evidence="4" id="KW-1185">Reference proteome</keyword>
<dbReference type="Proteomes" id="UP001500920">
    <property type="component" value="Unassembled WGS sequence"/>
</dbReference>
<dbReference type="InterPro" id="IPR001584">
    <property type="entry name" value="Integrase_cat-core"/>
</dbReference>
<dbReference type="RefSeq" id="WP_344702089.1">
    <property type="nucleotide sequence ID" value="NZ_BAABCK010000020.1"/>
</dbReference>
<dbReference type="InterPro" id="IPR036397">
    <property type="entry name" value="RNaseH_sf"/>
</dbReference>
<sequence length="409" mass="48117">MRADIREGVRRYVNDDIKPNFAALARQYNCDYRTVKAAYEAARHPQPERQRKRKRSKLDTYAEIIDSKLELQCSAYSIYTFIRKQGYDGSYSLVKQYCRKTRQEKQKKATIRVSYSPGLAGQVDWKEDMTLVSRQGEIFRFNIFLYVLCYSRKKFITLTFERSQDTLFSCLDDAFHHTGGVPEEIWFDNMRTVVNQPKSQYTDVQYHPRLYEFSKDAGFQPIACRPYRPQTKGMVEALARTMDRLRVYNHEFEGTIELLHIVDELCEELNTEVSQATGARPDDLWHETEKEYLHTLPENLLAPYFEDQITRVVSKEAMVQFRQCKYSVDPRYIGKTVDIELSDTEDTIHIHYNGEMIRSHPLTTDRLNYTAEDAFHILKSDVFADRPDEDIHAYIQESLALYDQLEVES</sequence>
<gene>
    <name evidence="3" type="primary">istA_1</name>
    <name evidence="3" type="ORF">GCM10022378_10320</name>
</gene>
<name>A0ABP7EPU8_9STAP</name>
<organism evidence="3 4">
    <name type="scientific">Salinicoccus jeotgali</name>
    <dbReference type="NCBI Taxonomy" id="381634"/>
    <lineage>
        <taxon>Bacteria</taxon>
        <taxon>Bacillati</taxon>
        <taxon>Bacillota</taxon>
        <taxon>Bacilli</taxon>
        <taxon>Bacillales</taxon>
        <taxon>Staphylococcaceae</taxon>
        <taxon>Salinicoccus</taxon>
    </lineage>
</organism>
<evidence type="ECO:0000259" key="2">
    <source>
        <dbReference type="PROSITE" id="PS50994"/>
    </source>
</evidence>
<dbReference type="PANTHER" id="PTHR35004:SF6">
    <property type="entry name" value="TRANSPOSASE"/>
    <property type="match status" value="1"/>
</dbReference>
<dbReference type="Pfam" id="PF00665">
    <property type="entry name" value="rve"/>
    <property type="match status" value="1"/>
</dbReference>
<dbReference type="SUPFAM" id="SSF53098">
    <property type="entry name" value="Ribonuclease H-like"/>
    <property type="match status" value="1"/>
</dbReference>
<dbReference type="NCBIfam" id="NF033546">
    <property type="entry name" value="transpos_IS21"/>
    <property type="match status" value="1"/>
</dbReference>
<dbReference type="PANTHER" id="PTHR35004">
    <property type="entry name" value="TRANSPOSASE RV3428C-RELATED"/>
    <property type="match status" value="1"/>
</dbReference>
<dbReference type="EMBL" id="BAABCK010000020">
    <property type="protein sequence ID" value="GAA3722184.1"/>
    <property type="molecule type" value="Genomic_DNA"/>
</dbReference>